<evidence type="ECO:0000256" key="1">
    <source>
        <dbReference type="SAM" id="Phobius"/>
    </source>
</evidence>
<sequence>MMFGSFMLVLLAWTLYWKYRALWQAAKNDEQWWFIAMLVINTLGILEILYLYHFSKKTVGHNEKSVPMVPPQQ</sequence>
<keyword evidence="1" id="KW-0812">Transmembrane</keyword>
<name>A0A1F6XWN4_9BACT</name>
<evidence type="ECO:0000313" key="4">
    <source>
        <dbReference type="Proteomes" id="UP000176479"/>
    </source>
</evidence>
<proteinExistence type="predicted"/>
<feature type="transmembrane region" description="Helical" evidence="1">
    <location>
        <begin position="32"/>
        <end position="52"/>
    </location>
</feature>
<evidence type="ECO:0000313" key="3">
    <source>
        <dbReference type="EMBL" id="OGI98438.1"/>
    </source>
</evidence>
<feature type="domain" description="DUF5652" evidence="2">
    <location>
        <begin position="6"/>
        <end position="58"/>
    </location>
</feature>
<keyword evidence="1" id="KW-1133">Transmembrane helix</keyword>
<dbReference type="EMBL" id="MFVK01000034">
    <property type="protein sequence ID" value="OGI98438.1"/>
    <property type="molecule type" value="Genomic_DNA"/>
</dbReference>
<accession>A0A1F6XWN4</accession>
<protein>
    <recommendedName>
        <fullName evidence="2">DUF5652 domain-containing protein</fullName>
    </recommendedName>
</protein>
<dbReference type="AlphaFoldDB" id="A0A1F6XWN4"/>
<comment type="caution">
    <text evidence="3">The sequence shown here is derived from an EMBL/GenBank/DDBJ whole genome shotgun (WGS) entry which is preliminary data.</text>
</comment>
<reference evidence="3 4" key="1">
    <citation type="journal article" date="2016" name="Nat. Commun.">
        <title>Thousands of microbial genomes shed light on interconnected biogeochemical processes in an aquifer system.</title>
        <authorList>
            <person name="Anantharaman K."/>
            <person name="Brown C.T."/>
            <person name="Hug L.A."/>
            <person name="Sharon I."/>
            <person name="Castelle C.J."/>
            <person name="Probst A.J."/>
            <person name="Thomas B.C."/>
            <person name="Singh A."/>
            <person name="Wilkins M.J."/>
            <person name="Karaoz U."/>
            <person name="Brodie E.L."/>
            <person name="Williams K.H."/>
            <person name="Hubbard S.S."/>
            <person name="Banfield J.F."/>
        </authorList>
    </citation>
    <scope>NUCLEOTIDE SEQUENCE [LARGE SCALE GENOMIC DNA]</scope>
</reference>
<gene>
    <name evidence="3" type="ORF">A3H53_02130</name>
</gene>
<keyword evidence="1" id="KW-0472">Membrane</keyword>
<dbReference type="InterPro" id="IPR043712">
    <property type="entry name" value="DUF5652"/>
</dbReference>
<evidence type="ECO:0000259" key="2">
    <source>
        <dbReference type="Pfam" id="PF18893"/>
    </source>
</evidence>
<dbReference type="Pfam" id="PF18893">
    <property type="entry name" value="DUF5652"/>
    <property type="match status" value="1"/>
</dbReference>
<organism evidence="3 4">
    <name type="scientific">Candidatus Nomurabacteria bacterium RIFCSPLOWO2_02_FULL_40_10</name>
    <dbReference type="NCBI Taxonomy" id="1801786"/>
    <lineage>
        <taxon>Bacteria</taxon>
        <taxon>Candidatus Nomuraibacteriota</taxon>
    </lineage>
</organism>
<dbReference type="Proteomes" id="UP000176479">
    <property type="component" value="Unassembled WGS sequence"/>
</dbReference>